<keyword evidence="1" id="KW-0378">Hydrolase</keyword>
<dbReference type="PANTHER" id="PTHR12320:SF1">
    <property type="entry name" value="PROTEIN PHOSPHATASE PTC7 HOMOLOG"/>
    <property type="match status" value="1"/>
</dbReference>
<dbReference type="Proteomes" id="UP000749646">
    <property type="component" value="Unassembled WGS sequence"/>
</dbReference>
<name>A0A9P6INC7_9FUNG</name>
<dbReference type="PROSITE" id="PS51746">
    <property type="entry name" value="PPM_2"/>
    <property type="match status" value="1"/>
</dbReference>
<gene>
    <name evidence="4" type="ORF">BGZ65_005219</name>
</gene>
<proteinExistence type="inferred from homology"/>
<feature type="compositionally biased region" description="Low complexity" evidence="2">
    <location>
        <begin position="17"/>
        <end position="26"/>
    </location>
</feature>
<feature type="domain" description="PPM-type phosphatase" evidence="3">
    <location>
        <begin position="202"/>
        <end position="492"/>
    </location>
</feature>
<sequence>MHRYPFPASQLLLASNNNKNNNIKNNHSSTTSRSGNPTVSLDATTTTPSTTTTATVSSPSASREIHSSIAAVLPGDLYNHDTLNSSLDYDHGLNNSTTTTGATTRPSTQATTTLAATTENPIAFNYLLAASWHPKKPQRQRQQEQKRREEAAAAAATNGETTMRWKRKLRAMGVDPSLFSWALMNNAENIARLTDSVPIGASASAATTTEAGDNRNNNAHPRLLTASSERKVLDAQSILDGAYSELVQSGTVEGSSTACILSLCKLTGTLKASNLGDSAFLVIRDNQCIYESPSQQHSWNCPYQLTVLPPRLRQQQGQQPTIITTTTAAAAATVKSPETNAPKKKKSRYYIEDLPEDAAQTTQQLQDGDVIVLATDGFWDNVFTKETIKLVDSELGDIIRQQQRRQQHQVLQQMGGSIGTGIEAATAATVDNGDGSSDMMLGHGVTKEEVVVPEMTADEILARVRVLSKRLTNTARGFSLDSKRMTPFGSGG</sequence>
<dbReference type="InterPro" id="IPR036457">
    <property type="entry name" value="PPM-type-like_dom_sf"/>
</dbReference>
<evidence type="ECO:0000256" key="1">
    <source>
        <dbReference type="RuleBase" id="RU366020"/>
    </source>
</evidence>
<reference evidence="4" key="1">
    <citation type="journal article" date="2020" name="Fungal Divers.">
        <title>Resolving the Mortierellaceae phylogeny through synthesis of multi-gene phylogenetics and phylogenomics.</title>
        <authorList>
            <person name="Vandepol N."/>
            <person name="Liber J."/>
            <person name="Desiro A."/>
            <person name="Na H."/>
            <person name="Kennedy M."/>
            <person name="Barry K."/>
            <person name="Grigoriev I.V."/>
            <person name="Miller A.N."/>
            <person name="O'Donnell K."/>
            <person name="Stajich J.E."/>
            <person name="Bonito G."/>
        </authorList>
    </citation>
    <scope>NUCLEOTIDE SEQUENCE</scope>
    <source>
        <strain evidence="4">MES-2147</strain>
    </source>
</reference>
<feature type="compositionally biased region" description="Polar residues" evidence="2">
    <location>
        <begin position="27"/>
        <end position="36"/>
    </location>
</feature>
<feature type="region of interest" description="Disordered" evidence="2">
    <location>
        <begin position="205"/>
        <end position="224"/>
    </location>
</feature>
<feature type="compositionally biased region" description="Low complexity" evidence="2">
    <location>
        <begin position="37"/>
        <end position="62"/>
    </location>
</feature>
<evidence type="ECO:0000256" key="2">
    <source>
        <dbReference type="SAM" id="MobiDB-lite"/>
    </source>
</evidence>
<keyword evidence="1" id="KW-0479">Metal-binding</keyword>
<keyword evidence="1" id="KW-0464">Manganese</keyword>
<dbReference type="InterPro" id="IPR001932">
    <property type="entry name" value="PPM-type_phosphatase-like_dom"/>
</dbReference>
<comment type="catalytic activity">
    <reaction evidence="1">
        <text>O-phospho-L-seryl-[protein] + H2O = L-seryl-[protein] + phosphate</text>
        <dbReference type="Rhea" id="RHEA:20629"/>
        <dbReference type="Rhea" id="RHEA-COMP:9863"/>
        <dbReference type="Rhea" id="RHEA-COMP:11604"/>
        <dbReference type="ChEBI" id="CHEBI:15377"/>
        <dbReference type="ChEBI" id="CHEBI:29999"/>
        <dbReference type="ChEBI" id="CHEBI:43474"/>
        <dbReference type="ChEBI" id="CHEBI:83421"/>
        <dbReference type="EC" id="3.1.3.16"/>
    </reaction>
</comment>
<comment type="similarity">
    <text evidence="1">Belongs to the PP2C family.</text>
</comment>
<evidence type="ECO:0000259" key="3">
    <source>
        <dbReference type="PROSITE" id="PS51746"/>
    </source>
</evidence>
<dbReference type="OrthoDB" id="60843at2759"/>
<dbReference type="EMBL" id="JAAAHW010009433">
    <property type="protein sequence ID" value="KAF9941103.1"/>
    <property type="molecule type" value="Genomic_DNA"/>
</dbReference>
<comment type="cofactor">
    <cofactor evidence="1">
        <name>Mn(2+)</name>
        <dbReference type="ChEBI" id="CHEBI:29035"/>
    </cofactor>
</comment>
<dbReference type="EC" id="3.1.3.16" evidence="1"/>
<dbReference type="AlphaFoldDB" id="A0A9P6INC7"/>
<evidence type="ECO:0000313" key="5">
    <source>
        <dbReference type="Proteomes" id="UP000749646"/>
    </source>
</evidence>
<organism evidence="4 5">
    <name type="scientific">Modicella reniformis</name>
    <dbReference type="NCBI Taxonomy" id="1440133"/>
    <lineage>
        <taxon>Eukaryota</taxon>
        <taxon>Fungi</taxon>
        <taxon>Fungi incertae sedis</taxon>
        <taxon>Mucoromycota</taxon>
        <taxon>Mortierellomycotina</taxon>
        <taxon>Mortierellomycetes</taxon>
        <taxon>Mortierellales</taxon>
        <taxon>Mortierellaceae</taxon>
        <taxon>Modicella</taxon>
    </lineage>
</organism>
<keyword evidence="1" id="KW-0904">Protein phosphatase</keyword>
<dbReference type="Gene3D" id="3.60.40.10">
    <property type="entry name" value="PPM-type phosphatase domain"/>
    <property type="match status" value="1"/>
</dbReference>
<feature type="compositionally biased region" description="Basic and acidic residues" evidence="2">
    <location>
        <begin position="141"/>
        <end position="151"/>
    </location>
</feature>
<dbReference type="InterPro" id="IPR039123">
    <property type="entry name" value="PPTC7"/>
</dbReference>
<feature type="region of interest" description="Disordered" evidence="2">
    <location>
        <begin position="17"/>
        <end position="63"/>
    </location>
</feature>
<evidence type="ECO:0000313" key="4">
    <source>
        <dbReference type="EMBL" id="KAF9941103.1"/>
    </source>
</evidence>
<keyword evidence="5" id="KW-1185">Reference proteome</keyword>
<accession>A0A9P6INC7</accession>
<comment type="cofactor">
    <cofactor evidence="1">
        <name>Mg(2+)</name>
        <dbReference type="ChEBI" id="CHEBI:18420"/>
    </cofactor>
</comment>
<dbReference type="GO" id="GO:0004722">
    <property type="term" value="F:protein serine/threonine phosphatase activity"/>
    <property type="evidence" value="ECO:0007669"/>
    <property type="project" value="UniProtKB-EC"/>
</dbReference>
<feature type="region of interest" description="Disordered" evidence="2">
    <location>
        <begin position="131"/>
        <end position="161"/>
    </location>
</feature>
<dbReference type="GO" id="GO:0046872">
    <property type="term" value="F:metal ion binding"/>
    <property type="evidence" value="ECO:0007669"/>
    <property type="project" value="UniProtKB-UniRule"/>
</dbReference>
<comment type="caution">
    <text evidence="4">The sequence shown here is derived from an EMBL/GenBank/DDBJ whole genome shotgun (WGS) entry which is preliminary data.</text>
</comment>
<protein>
    <recommendedName>
        <fullName evidence="1">Protein phosphatase</fullName>
        <ecNumber evidence="1">3.1.3.16</ecNumber>
    </recommendedName>
</protein>
<keyword evidence="1" id="KW-0460">Magnesium</keyword>
<dbReference type="SUPFAM" id="SSF81606">
    <property type="entry name" value="PP2C-like"/>
    <property type="match status" value="1"/>
</dbReference>
<dbReference type="PANTHER" id="PTHR12320">
    <property type="entry name" value="PROTEIN PHOSPHATASE 2C"/>
    <property type="match status" value="1"/>
</dbReference>
<comment type="catalytic activity">
    <reaction evidence="1">
        <text>O-phospho-L-threonyl-[protein] + H2O = L-threonyl-[protein] + phosphate</text>
        <dbReference type="Rhea" id="RHEA:47004"/>
        <dbReference type="Rhea" id="RHEA-COMP:11060"/>
        <dbReference type="Rhea" id="RHEA-COMP:11605"/>
        <dbReference type="ChEBI" id="CHEBI:15377"/>
        <dbReference type="ChEBI" id="CHEBI:30013"/>
        <dbReference type="ChEBI" id="CHEBI:43474"/>
        <dbReference type="ChEBI" id="CHEBI:61977"/>
        <dbReference type="EC" id="3.1.3.16"/>
    </reaction>
</comment>